<feature type="domain" description="Xylose isomerase-like TIM barrel" evidence="1">
    <location>
        <begin position="21"/>
        <end position="257"/>
    </location>
</feature>
<dbReference type="PANTHER" id="PTHR12110">
    <property type="entry name" value="HYDROXYPYRUVATE ISOMERASE"/>
    <property type="match status" value="1"/>
</dbReference>
<organism evidence="2 3">
    <name type="scientific">Candidatus Sediminicultor quintus</name>
    <dbReference type="NCBI Taxonomy" id="1797291"/>
    <lineage>
        <taxon>Bacteria</taxon>
        <taxon>Pseudomonadati</taxon>
        <taxon>Atribacterota</taxon>
        <taxon>Candidatus Phoenicimicrobiia</taxon>
        <taxon>Candidatus Pheonicimicrobiales</taxon>
        <taxon>Candidatus Phoenicimicrobiaceae</taxon>
        <taxon>Candidatus Sediminicultor</taxon>
    </lineage>
</organism>
<proteinExistence type="predicted"/>
<comment type="caution">
    <text evidence="2">The sequence shown here is derived from an EMBL/GenBank/DDBJ whole genome shotgun (WGS) entry which is preliminary data.</text>
</comment>
<evidence type="ECO:0000313" key="2">
    <source>
        <dbReference type="EMBL" id="OGD17457.1"/>
    </source>
</evidence>
<protein>
    <recommendedName>
        <fullName evidence="1">Xylose isomerase-like TIM barrel domain-containing protein</fullName>
    </recommendedName>
</protein>
<dbReference type="STRING" id="1797291.A2V47_03100"/>
<name>A0A1F5AHR2_9BACT</name>
<dbReference type="InterPro" id="IPR013022">
    <property type="entry name" value="Xyl_isomerase-like_TIM-brl"/>
</dbReference>
<sequence>MNFGISTMPLEDYQLKLKLPLLKEAEIRYIEIKPKEGHFNYHDPKYLDEMSKEFKKNEIEVISMHMPTNGVDISLIEEYDRVWSVREVEKTALALLRLGGEILVVHPGSEIEDEKMRKTRREKSEKSLEEILKFCEYWGIKIVLENTLPGKTGDSIPEILEIVRNFNSKNLGICLDTGHCNITSSIYNHSGVVGCLPEMKNYLGHLHIHDNFGKSDDHSLPFEGNIDWKGFVKGLKEVNYQEIFMFELRKKINNEEMLRTIKELYLNLFKEEKND</sequence>
<dbReference type="Pfam" id="PF01261">
    <property type="entry name" value="AP_endonuc_2"/>
    <property type="match status" value="1"/>
</dbReference>
<evidence type="ECO:0000259" key="1">
    <source>
        <dbReference type="Pfam" id="PF01261"/>
    </source>
</evidence>
<dbReference type="InterPro" id="IPR050312">
    <property type="entry name" value="IolE/XylAMocC-like"/>
</dbReference>
<dbReference type="EMBL" id="MEYH01000004">
    <property type="protein sequence ID" value="OGD17457.1"/>
    <property type="molecule type" value="Genomic_DNA"/>
</dbReference>
<accession>A0A1F5AHR2</accession>
<dbReference type="SUPFAM" id="SSF51658">
    <property type="entry name" value="Xylose isomerase-like"/>
    <property type="match status" value="1"/>
</dbReference>
<evidence type="ECO:0000313" key="3">
    <source>
        <dbReference type="Proteomes" id="UP000177701"/>
    </source>
</evidence>
<dbReference type="Gene3D" id="3.20.20.150">
    <property type="entry name" value="Divalent-metal-dependent TIM barrel enzymes"/>
    <property type="match status" value="1"/>
</dbReference>
<gene>
    <name evidence="2" type="ORF">A2V47_03100</name>
</gene>
<dbReference type="InterPro" id="IPR036237">
    <property type="entry name" value="Xyl_isomerase-like_sf"/>
</dbReference>
<dbReference type="Proteomes" id="UP000177701">
    <property type="component" value="Unassembled WGS sequence"/>
</dbReference>
<reference evidence="2 3" key="1">
    <citation type="journal article" date="2016" name="Nat. Commun.">
        <title>Thousands of microbial genomes shed light on interconnected biogeochemical processes in an aquifer system.</title>
        <authorList>
            <person name="Anantharaman K."/>
            <person name="Brown C.T."/>
            <person name="Hug L.A."/>
            <person name="Sharon I."/>
            <person name="Castelle C.J."/>
            <person name="Probst A.J."/>
            <person name="Thomas B.C."/>
            <person name="Singh A."/>
            <person name="Wilkins M.J."/>
            <person name="Karaoz U."/>
            <person name="Brodie E.L."/>
            <person name="Williams K.H."/>
            <person name="Hubbard S.S."/>
            <person name="Banfield J.F."/>
        </authorList>
    </citation>
    <scope>NUCLEOTIDE SEQUENCE [LARGE SCALE GENOMIC DNA]</scope>
</reference>
<dbReference type="AlphaFoldDB" id="A0A1F5AHR2"/>